<protein>
    <submittedName>
        <fullName evidence="9">HAMP domain-containing protein</fullName>
    </submittedName>
</protein>
<keyword evidence="2" id="KW-0488">Methylation</keyword>
<evidence type="ECO:0000256" key="4">
    <source>
        <dbReference type="PROSITE-ProRule" id="PRU00284"/>
    </source>
</evidence>
<accession>A0A7C9PKT0</accession>
<dbReference type="SMART" id="SM00304">
    <property type="entry name" value="HAMP"/>
    <property type="match status" value="1"/>
</dbReference>
<proteinExistence type="inferred from homology"/>
<evidence type="ECO:0000256" key="1">
    <source>
        <dbReference type="ARBA" id="ARBA00004370"/>
    </source>
</evidence>
<feature type="domain" description="HAMP" evidence="8">
    <location>
        <begin position="211"/>
        <end position="263"/>
    </location>
</feature>
<evidence type="ECO:0000313" key="10">
    <source>
        <dbReference type="Proteomes" id="UP000484255"/>
    </source>
</evidence>
<dbReference type="Pfam" id="PF00015">
    <property type="entry name" value="MCPsignal"/>
    <property type="match status" value="1"/>
</dbReference>
<dbReference type="GO" id="GO:0006935">
    <property type="term" value="P:chemotaxis"/>
    <property type="evidence" value="ECO:0007669"/>
    <property type="project" value="InterPro"/>
</dbReference>
<feature type="domain" description="Methyl-accepting transducer" evidence="7">
    <location>
        <begin position="268"/>
        <end position="497"/>
    </location>
</feature>
<keyword evidence="5" id="KW-0175">Coiled coil</keyword>
<keyword evidence="4" id="KW-0807">Transducer</keyword>
<dbReference type="InterPro" id="IPR051310">
    <property type="entry name" value="MCP_chemotaxis"/>
</dbReference>
<gene>
    <name evidence="9" type="ORF">G3A44_21310</name>
</gene>
<evidence type="ECO:0000256" key="5">
    <source>
        <dbReference type="SAM" id="Coils"/>
    </source>
</evidence>
<keyword evidence="6" id="KW-0472">Membrane</keyword>
<dbReference type="InterPro" id="IPR047347">
    <property type="entry name" value="YvaQ-like_sensor"/>
</dbReference>
<dbReference type="Proteomes" id="UP000484255">
    <property type="component" value="Unassembled WGS sequence"/>
</dbReference>
<evidence type="ECO:0000259" key="7">
    <source>
        <dbReference type="PROSITE" id="PS50111"/>
    </source>
</evidence>
<comment type="similarity">
    <text evidence="3">Belongs to the methyl-accepting chemotaxis (MCP) protein family.</text>
</comment>
<dbReference type="GO" id="GO:0005886">
    <property type="term" value="C:plasma membrane"/>
    <property type="evidence" value="ECO:0007669"/>
    <property type="project" value="TreeGrafter"/>
</dbReference>
<keyword evidence="6" id="KW-1133">Transmembrane helix</keyword>
<dbReference type="PROSITE" id="PS50885">
    <property type="entry name" value="HAMP"/>
    <property type="match status" value="1"/>
</dbReference>
<evidence type="ECO:0000256" key="6">
    <source>
        <dbReference type="SAM" id="Phobius"/>
    </source>
</evidence>
<dbReference type="FunFam" id="1.10.287.950:FF:000001">
    <property type="entry name" value="Methyl-accepting chemotaxis sensory transducer"/>
    <property type="match status" value="1"/>
</dbReference>
<dbReference type="InterPro" id="IPR004089">
    <property type="entry name" value="MCPsignal_dom"/>
</dbReference>
<evidence type="ECO:0000256" key="3">
    <source>
        <dbReference type="ARBA" id="ARBA00029447"/>
    </source>
</evidence>
<dbReference type="InterPro" id="IPR004090">
    <property type="entry name" value="Chemotax_Me-accpt_rcpt"/>
</dbReference>
<dbReference type="CDD" id="cd06225">
    <property type="entry name" value="HAMP"/>
    <property type="match status" value="1"/>
</dbReference>
<keyword evidence="10" id="KW-1185">Reference proteome</keyword>
<dbReference type="Pfam" id="PF00672">
    <property type="entry name" value="HAMP"/>
    <property type="match status" value="1"/>
</dbReference>
<evidence type="ECO:0000259" key="8">
    <source>
        <dbReference type="PROSITE" id="PS50885"/>
    </source>
</evidence>
<dbReference type="PRINTS" id="PR00260">
    <property type="entry name" value="CHEMTRNSDUCR"/>
</dbReference>
<dbReference type="Gene3D" id="1.10.287.950">
    <property type="entry name" value="Methyl-accepting chemotaxis protein"/>
    <property type="match status" value="1"/>
</dbReference>
<feature type="transmembrane region" description="Helical" evidence="6">
    <location>
        <begin position="12"/>
        <end position="33"/>
    </location>
</feature>
<reference evidence="9 10" key="1">
    <citation type="submission" date="2020-02" db="EMBL/GenBank/DDBJ databases">
        <title>Ideonella bacterium strain TBM-1.</title>
        <authorList>
            <person name="Chen W.-M."/>
        </authorList>
    </citation>
    <scope>NUCLEOTIDE SEQUENCE [LARGE SCALE GENOMIC DNA]</scope>
    <source>
        <strain evidence="9 10">TBM-1</strain>
    </source>
</reference>
<evidence type="ECO:0000256" key="2">
    <source>
        <dbReference type="ARBA" id="ARBA00022481"/>
    </source>
</evidence>
<organism evidence="9 10">
    <name type="scientific">Ideonella livida</name>
    <dbReference type="NCBI Taxonomy" id="2707176"/>
    <lineage>
        <taxon>Bacteria</taxon>
        <taxon>Pseudomonadati</taxon>
        <taxon>Pseudomonadota</taxon>
        <taxon>Betaproteobacteria</taxon>
        <taxon>Burkholderiales</taxon>
        <taxon>Sphaerotilaceae</taxon>
        <taxon>Ideonella</taxon>
    </lineage>
</organism>
<feature type="coiled-coil region" evidence="5">
    <location>
        <begin position="244"/>
        <end position="271"/>
    </location>
</feature>
<dbReference type="CDD" id="cd19411">
    <property type="entry name" value="MCP2201-like_sensor"/>
    <property type="match status" value="1"/>
</dbReference>
<dbReference type="PANTHER" id="PTHR43531:SF14">
    <property type="entry name" value="METHYL-ACCEPTING CHEMOTAXIS PROTEIN I-RELATED"/>
    <property type="match status" value="1"/>
</dbReference>
<dbReference type="AlphaFoldDB" id="A0A7C9PKT0"/>
<comment type="subcellular location">
    <subcellularLocation>
        <location evidence="1">Membrane</location>
    </subcellularLocation>
</comment>
<keyword evidence="6" id="KW-0812">Transmembrane</keyword>
<dbReference type="GO" id="GO:0004888">
    <property type="term" value="F:transmembrane signaling receptor activity"/>
    <property type="evidence" value="ECO:0007669"/>
    <property type="project" value="InterPro"/>
</dbReference>
<evidence type="ECO:0000313" key="9">
    <source>
        <dbReference type="EMBL" id="NDY93732.1"/>
    </source>
</evidence>
<dbReference type="SUPFAM" id="SSF58104">
    <property type="entry name" value="Methyl-accepting chemotaxis protein (MCP) signaling domain"/>
    <property type="match status" value="1"/>
</dbReference>
<sequence>MTWLENLRLGERLALAYGAVVALLLALLGVMVVQAGQVRATTEALVGEQAERLALAREWRQNILVNSQRALALGMGATPEMKNFFEAEMKSVTARTSVIQKRFAELETTPEGLAVQARLTEVRQRYLAARGKLMGAAEQGSTATAVAAGQFVDVTKAYVAVADDLVRHQESRQEAMGADTLATLGRASAWFLGVLLACVAVAVLSGWWLTRSLARPLQSVQAVARAIAQGDLTQVIHAPGRAETAELLRTMDEMQQALRRLVGEVRQATDSIGTASHEVASGNADLSARTEQTASSLEQTASSMEQLTTTVRQSADAARTANQLASSAAEVAQRGGTVVQQVVGTMGEIHQASRKISDIIGVIDGIAFQTNILALNAAVEAARAGEQGRGFAVVAGEVRSLAQRSADAAREIKGLIGASVERVESGSALVSQAGTTMEELVQSVRRVADIVGEISAGAADQSQGIGEVNQAVSHLDQMTQQNAALVEQSSAAAESLREQAGRLGTLVSAFRLQG</sequence>
<dbReference type="InterPro" id="IPR003660">
    <property type="entry name" value="HAMP_dom"/>
</dbReference>
<feature type="transmembrane region" description="Helical" evidence="6">
    <location>
        <begin position="189"/>
        <end position="209"/>
    </location>
</feature>
<dbReference type="GO" id="GO:0007165">
    <property type="term" value="P:signal transduction"/>
    <property type="evidence" value="ECO:0007669"/>
    <property type="project" value="UniProtKB-KW"/>
</dbReference>
<dbReference type="PROSITE" id="PS50111">
    <property type="entry name" value="CHEMOTAXIS_TRANSDUC_2"/>
    <property type="match status" value="1"/>
</dbReference>
<name>A0A7C9PKT0_9BURK</name>
<comment type="caution">
    <text evidence="9">The sequence shown here is derived from an EMBL/GenBank/DDBJ whole genome shotgun (WGS) entry which is preliminary data.</text>
</comment>
<dbReference type="PANTHER" id="PTHR43531">
    <property type="entry name" value="PROTEIN ICFG"/>
    <property type="match status" value="1"/>
</dbReference>
<dbReference type="SMART" id="SM00283">
    <property type="entry name" value="MA"/>
    <property type="match status" value="1"/>
</dbReference>
<dbReference type="CDD" id="cd11386">
    <property type="entry name" value="MCP_signal"/>
    <property type="match status" value="1"/>
</dbReference>
<dbReference type="EMBL" id="JAAGOH010000045">
    <property type="protein sequence ID" value="NDY93732.1"/>
    <property type="molecule type" value="Genomic_DNA"/>
</dbReference>